<evidence type="ECO:0000313" key="1">
    <source>
        <dbReference type="EMBL" id="KAK7069557.1"/>
    </source>
</evidence>
<comment type="caution">
    <text evidence="1">The sequence shown here is derived from an EMBL/GenBank/DDBJ whole genome shotgun (WGS) entry which is preliminary data.</text>
</comment>
<feature type="non-terminal residue" evidence="1">
    <location>
        <position position="74"/>
    </location>
</feature>
<evidence type="ECO:0000313" key="2">
    <source>
        <dbReference type="Proteomes" id="UP001381693"/>
    </source>
</evidence>
<keyword evidence="2" id="KW-1185">Reference proteome</keyword>
<name>A0AAN8WR43_HALRR</name>
<dbReference type="AlphaFoldDB" id="A0AAN8WR43"/>
<proteinExistence type="predicted"/>
<dbReference type="EMBL" id="JAXCGZ010016144">
    <property type="protein sequence ID" value="KAK7069557.1"/>
    <property type="molecule type" value="Genomic_DNA"/>
</dbReference>
<gene>
    <name evidence="1" type="ORF">SK128_020965</name>
</gene>
<reference evidence="1 2" key="1">
    <citation type="submission" date="2023-11" db="EMBL/GenBank/DDBJ databases">
        <title>Halocaridina rubra genome assembly.</title>
        <authorList>
            <person name="Smith C."/>
        </authorList>
    </citation>
    <scope>NUCLEOTIDE SEQUENCE [LARGE SCALE GENOMIC DNA]</scope>
    <source>
        <strain evidence="1">EP-1</strain>
        <tissue evidence="1">Whole</tissue>
    </source>
</reference>
<protein>
    <submittedName>
        <fullName evidence="1">Uncharacterized protein</fullName>
    </submittedName>
</protein>
<sequence>MCFGFQVYDRPDSASLNTYHYRRFQLGTSAELSVYTSRLDSLSAYILNLNIIIQPMRSRSAQFGSGPKFGSLKR</sequence>
<organism evidence="1 2">
    <name type="scientific">Halocaridina rubra</name>
    <name type="common">Hawaiian red shrimp</name>
    <dbReference type="NCBI Taxonomy" id="373956"/>
    <lineage>
        <taxon>Eukaryota</taxon>
        <taxon>Metazoa</taxon>
        <taxon>Ecdysozoa</taxon>
        <taxon>Arthropoda</taxon>
        <taxon>Crustacea</taxon>
        <taxon>Multicrustacea</taxon>
        <taxon>Malacostraca</taxon>
        <taxon>Eumalacostraca</taxon>
        <taxon>Eucarida</taxon>
        <taxon>Decapoda</taxon>
        <taxon>Pleocyemata</taxon>
        <taxon>Caridea</taxon>
        <taxon>Atyoidea</taxon>
        <taxon>Atyidae</taxon>
        <taxon>Halocaridina</taxon>
    </lineage>
</organism>
<accession>A0AAN8WR43</accession>
<dbReference type="Proteomes" id="UP001381693">
    <property type="component" value="Unassembled WGS sequence"/>
</dbReference>